<name>A0A109JBA5_9BRAD</name>
<dbReference type="Proteomes" id="UP000057737">
    <property type="component" value="Unassembled WGS sequence"/>
</dbReference>
<dbReference type="RefSeq" id="WP_066515317.1">
    <property type="nucleotide sequence ID" value="NZ_LNCU01000121.1"/>
</dbReference>
<dbReference type="EMBL" id="LNCU01000121">
    <property type="protein sequence ID" value="KWV45719.1"/>
    <property type="molecule type" value="Genomic_DNA"/>
</dbReference>
<evidence type="ECO:0000313" key="2">
    <source>
        <dbReference type="Proteomes" id="UP000057737"/>
    </source>
</evidence>
<organism evidence="1 2">
    <name type="scientific">Bradyrhizobium macuxiense</name>
    <dbReference type="NCBI Taxonomy" id="1755647"/>
    <lineage>
        <taxon>Bacteria</taxon>
        <taxon>Pseudomonadati</taxon>
        <taxon>Pseudomonadota</taxon>
        <taxon>Alphaproteobacteria</taxon>
        <taxon>Hyphomicrobiales</taxon>
        <taxon>Nitrobacteraceae</taxon>
        <taxon>Bradyrhizobium</taxon>
    </lineage>
</organism>
<accession>A0A109JBA5</accession>
<proteinExistence type="predicted"/>
<dbReference type="OrthoDB" id="8239010at2"/>
<protein>
    <submittedName>
        <fullName evidence="1">Uncharacterized protein</fullName>
    </submittedName>
</protein>
<sequence length="84" mass="9844">MQELEKRSPLAFPIVMKDGRMLETVGDAADYLSRLSLDQRERSHWKTVIMMFNNAMREPRYLKIATMNLRSALVYDRLVDDTGH</sequence>
<comment type="caution">
    <text evidence="1">The sequence shown here is derived from an EMBL/GenBank/DDBJ whole genome shotgun (WGS) entry which is preliminary data.</text>
</comment>
<evidence type="ECO:0000313" key="1">
    <source>
        <dbReference type="EMBL" id="KWV45719.1"/>
    </source>
</evidence>
<gene>
    <name evidence="1" type="ORF">AS156_23465</name>
</gene>
<dbReference type="AlphaFoldDB" id="A0A109JBA5"/>
<reference evidence="1 2" key="1">
    <citation type="submission" date="2015-11" db="EMBL/GenBank/DDBJ databases">
        <title>Draft Genome Sequence of the Strain BR 10303 (Bradyrhizobium sp.) isolated from nodules of Centrolobium paraense.</title>
        <authorList>
            <person name="Zelli J.E."/>
            <person name="Simoes-Araujo J.L."/>
            <person name="Barauna A.C."/>
            <person name="Silva K."/>
        </authorList>
    </citation>
    <scope>NUCLEOTIDE SEQUENCE [LARGE SCALE GENOMIC DNA]</scope>
    <source>
        <strain evidence="1 2">BR 10303</strain>
    </source>
</reference>
<keyword evidence="2" id="KW-1185">Reference proteome</keyword>